<sequence>MGVYVRDKVLYSLIGVIITLLFIVHTSTPAYPKVFQVKGPVAEIRVENGNVITVTGKPTLSNLTCKDFKAIVINNTLRLSLTNRTIEVKVSAYSFDDNCTRVAIAKGSEVEVLSTLSDEVIEKIKVKGVITAVKIYKDYVIIGTEKGKVYIYKLKRRPVSFTIS</sequence>
<accession>A0A977KCV7</accession>
<feature type="transmembrane region" description="Helical" evidence="1">
    <location>
        <begin position="9"/>
        <end position="28"/>
    </location>
</feature>
<keyword evidence="1" id="KW-0812">Transmembrane</keyword>
<dbReference type="AlphaFoldDB" id="A0A977KCV7"/>
<evidence type="ECO:0000256" key="1">
    <source>
        <dbReference type="SAM" id="Phobius"/>
    </source>
</evidence>
<keyword evidence="3" id="KW-1185">Reference proteome</keyword>
<dbReference type="InterPro" id="IPR036322">
    <property type="entry name" value="WD40_repeat_dom_sf"/>
</dbReference>
<dbReference type="EMBL" id="CP006868">
    <property type="protein sequence ID" value="UXD22751.1"/>
    <property type="molecule type" value="Genomic_DNA"/>
</dbReference>
<protein>
    <submittedName>
        <fullName evidence="2">Uncharacterized protein</fullName>
    </submittedName>
</protein>
<evidence type="ECO:0000313" key="2">
    <source>
        <dbReference type="EMBL" id="UXD22751.1"/>
    </source>
</evidence>
<reference evidence="2" key="1">
    <citation type="submission" date="2013-11" db="EMBL/GenBank/DDBJ databases">
        <title>Comparative genomics of Ignicoccus.</title>
        <authorList>
            <person name="Podar M."/>
        </authorList>
    </citation>
    <scope>NUCLEOTIDE SEQUENCE</scope>
    <source>
        <strain evidence="2">DSM 13166</strain>
    </source>
</reference>
<keyword evidence="1" id="KW-0472">Membrane</keyword>
<dbReference type="SUPFAM" id="SSF50978">
    <property type="entry name" value="WD40 repeat-like"/>
    <property type="match status" value="1"/>
</dbReference>
<dbReference type="KEGG" id="ipc:IPA_07935"/>
<dbReference type="InterPro" id="IPR015943">
    <property type="entry name" value="WD40/YVTN_repeat-like_dom_sf"/>
</dbReference>
<dbReference type="Proteomes" id="UP001063698">
    <property type="component" value="Chromosome"/>
</dbReference>
<dbReference type="Gene3D" id="2.130.10.10">
    <property type="entry name" value="YVTN repeat-like/Quinoprotein amine dehydrogenase"/>
    <property type="match status" value="1"/>
</dbReference>
<proteinExistence type="predicted"/>
<keyword evidence="1" id="KW-1133">Transmembrane helix</keyword>
<evidence type="ECO:0000313" key="3">
    <source>
        <dbReference type="Proteomes" id="UP001063698"/>
    </source>
</evidence>
<organism evidence="2 3">
    <name type="scientific">Ignicoccus pacificus DSM 13166</name>
    <dbReference type="NCBI Taxonomy" id="940294"/>
    <lineage>
        <taxon>Archaea</taxon>
        <taxon>Thermoproteota</taxon>
        <taxon>Thermoprotei</taxon>
        <taxon>Desulfurococcales</taxon>
        <taxon>Desulfurococcaceae</taxon>
        <taxon>Ignicoccus</taxon>
    </lineage>
</organism>
<name>A0A977KCV7_9CREN</name>
<gene>
    <name evidence="2" type="ORF">IPA_07935</name>
</gene>